<keyword evidence="2" id="KW-0472">Membrane</keyword>
<gene>
    <name evidence="3" type="ORF">JMJ55_00210</name>
</gene>
<keyword evidence="4" id="KW-1185">Reference proteome</keyword>
<dbReference type="InterPro" id="IPR009325">
    <property type="entry name" value="DUF983"/>
</dbReference>
<keyword evidence="2" id="KW-1133">Transmembrane helix</keyword>
<feature type="transmembrane region" description="Helical" evidence="2">
    <location>
        <begin position="98"/>
        <end position="116"/>
    </location>
</feature>
<dbReference type="Proteomes" id="UP000606490">
    <property type="component" value="Unassembled WGS sequence"/>
</dbReference>
<sequence>MRWTAGGVEDGTRRWVAPPLGTAVRRGVANRCPYCGVGRVFAGYLRLVPECAHCGAPLGRLRADDAPPYFTIFLVGHLLVPGVFMVEKAYQPPMWLHMVIWLPLFTVLCILMLRPIKGAVVGWMSTLGIGSEDEDAAEPAKAEPRLAEPRLEGLPDRNA</sequence>
<dbReference type="Pfam" id="PF06170">
    <property type="entry name" value="DUF983"/>
    <property type="match status" value="1"/>
</dbReference>
<protein>
    <submittedName>
        <fullName evidence="3">DUF983 domain-containing protein</fullName>
    </submittedName>
</protein>
<accession>A0ABS1UW59</accession>
<evidence type="ECO:0000313" key="4">
    <source>
        <dbReference type="Proteomes" id="UP000606490"/>
    </source>
</evidence>
<feature type="region of interest" description="Disordered" evidence="1">
    <location>
        <begin position="132"/>
        <end position="159"/>
    </location>
</feature>
<comment type="caution">
    <text evidence="3">The sequence shown here is derived from an EMBL/GenBank/DDBJ whole genome shotgun (WGS) entry which is preliminary data.</text>
</comment>
<keyword evidence="2" id="KW-0812">Transmembrane</keyword>
<evidence type="ECO:0000256" key="1">
    <source>
        <dbReference type="SAM" id="MobiDB-lite"/>
    </source>
</evidence>
<feature type="transmembrane region" description="Helical" evidence="2">
    <location>
        <begin position="69"/>
        <end position="86"/>
    </location>
</feature>
<dbReference type="RefSeq" id="WP_202823479.1">
    <property type="nucleotide sequence ID" value="NZ_JAEUXJ010000001.1"/>
</dbReference>
<dbReference type="EMBL" id="JAEUXJ010000001">
    <property type="protein sequence ID" value="MBL6453720.1"/>
    <property type="molecule type" value="Genomic_DNA"/>
</dbReference>
<proteinExistence type="predicted"/>
<evidence type="ECO:0000256" key="2">
    <source>
        <dbReference type="SAM" id="Phobius"/>
    </source>
</evidence>
<evidence type="ECO:0000313" key="3">
    <source>
        <dbReference type="EMBL" id="MBL6453720.1"/>
    </source>
</evidence>
<name>A0ABS1UW59_9PROT</name>
<reference evidence="3 4" key="1">
    <citation type="submission" date="2021-01" db="EMBL/GenBank/DDBJ databases">
        <title>Belnapia mucosa sp. nov. and Belnapia arida sp. nov., isolated from the Tabernas Desert (Almeria, Spain).</title>
        <authorList>
            <person name="Molina-Menor E."/>
            <person name="Vidal-Verdu A."/>
            <person name="Calonge A."/>
            <person name="Satari L."/>
            <person name="Pereto Magraner J."/>
            <person name="Porcar Miralles M."/>
        </authorList>
    </citation>
    <scope>NUCLEOTIDE SEQUENCE [LARGE SCALE GENOMIC DNA]</scope>
    <source>
        <strain evidence="3 4">T6</strain>
    </source>
</reference>
<organism evidence="3 4">
    <name type="scientific">Belnapia mucosa</name>
    <dbReference type="NCBI Taxonomy" id="2804532"/>
    <lineage>
        <taxon>Bacteria</taxon>
        <taxon>Pseudomonadati</taxon>
        <taxon>Pseudomonadota</taxon>
        <taxon>Alphaproteobacteria</taxon>
        <taxon>Acetobacterales</taxon>
        <taxon>Roseomonadaceae</taxon>
        <taxon>Belnapia</taxon>
    </lineage>
</organism>
<feature type="compositionally biased region" description="Basic and acidic residues" evidence="1">
    <location>
        <begin position="138"/>
        <end position="159"/>
    </location>
</feature>